<dbReference type="PANTHER" id="PTHR22847">
    <property type="entry name" value="WD40 REPEAT PROTEIN"/>
    <property type="match status" value="1"/>
</dbReference>
<dbReference type="InterPro" id="IPR001680">
    <property type="entry name" value="WD40_rpt"/>
</dbReference>
<comment type="caution">
    <text evidence="5">The sequence shown here is derived from an EMBL/GenBank/DDBJ whole genome shotgun (WGS) entry which is preliminary data.</text>
</comment>
<dbReference type="PROSITE" id="PS50294">
    <property type="entry name" value="WD_REPEATS_REGION"/>
    <property type="match status" value="3"/>
</dbReference>
<gene>
    <name evidence="5" type="ORF">RFI_05424</name>
</gene>
<dbReference type="Proteomes" id="UP000023152">
    <property type="component" value="Unassembled WGS sequence"/>
</dbReference>
<keyword evidence="1 3" id="KW-0853">WD repeat</keyword>
<keyword evidence="4" id="KW-0732">Signal</keyword>
<feature type="repeat" description="WD" evidence="3">
    <location>
        <begin position="274"/>
        <end position="317"/>
    </location>
</feature>
<feature type="repeat" description="WD" evidence="3">
    <location>
        <begin position="318"/>
        <end position="369"/>
    </location>
</feature>
<dbReference type="EMBL" id="ASPP01004764">
    <property type="protein sequence ID" value="ETO31694.1"/>
    <property type="molecule type" value="Genomic_DNA"/>
</dbReference>
<feature type="repeat" description="WD" evidence="3">
    <location>
        <begin position="169"/>
        <end position="212"/>
    </location>
</feature>
<dbReference type="InterPro" id="IPR020472">
    <property type="entry name" value="WD40_PAC1"/>
</dbReference>
<dbReference type="InterPro" id="IPR019775">
    <property type="entry name" value="WD40_repeat_CS"/>
</dbReference>
<dbReference type="InterPro" id="IPR036322">
    <property type="entry name" value="WD40_repeat_dom_sf"/>
</dbReference>
<dbReference type="InterPro" id="IPR015943">
    <property type="entry name" value="WD40/YVTN_repeat-like_dom_sf"/>
</dbReference>
<evidence type="ECO:0000313" key="6">
    <source>
        <dbReference type="Proteomes" id="UP000023152"/>
    </source>
</evidence>
<evidence type="ECO:0000256" key="3">
    <source>
        <dbReference type="PROSITE-ProRule" id="PRU00221"/>
    </source>
</evidence>
<dbReference type="Gene3D" id="2.130.10.10">
    <property type="entry name" value="YVTN repeat-like/Quinoprotein amine dehydrogenase"/>
    <property type="match status" value="2"/>
</dbReference>
<feature type="signal peptide" evidence="4">
    <location>
        <begin position="1"/>
        <end position="21"/>
    </location>
</feature>
<proteinExistence type="predicted"/>
<dbReference type="Pfam" id="PF00400">
    <property type="entry name" value="WD40"/>
    <property type="match status" value="6"/>
</dbReference>
<dbReference type="CDD" id="cd00200">
    <property type="entry name" value="WD40"/>
    <property type="match status" value="1"/>
</dbReference>
<dbReference type="PANTHER" id="PTHR22847:SF637">
    <property type="entry name" value="WD REPEAT DOMAIN 5B"/>
    <property type="match status" value="1"/>
</dbReference>
<feature type="repeat" description="WD" evidence="3">
    <location>
        <begin position="247"/>
        <end position="273"/>
    </location>
</feature>
<dbReference type="GO" id="GO:1990234">
    <property type="term" value="C:transferase complex"/>
    <property type="evidence" value="ECO:0007669"/>
    <property type="project" value="UniProtKB-ARBA"/>
</dbReference>
<keyword evidence="2" id="KW-0677">Repeat</keyword>
<dbReference type="PROSITE" id="PS50082">
    <property type="entry name" value="WD_REPEATS_2"/>
    <property type="match status" value="6"/>
</dbReference>
<evidence type="ECO:0000256" key="4">
    <source>
        <dbReference type="SAM" id="SignalP"/>
    </source>
</evidence>
<evidence type="ECO:0000313" key="5">
    <source>
        <dbReference type="EMBL" id="ETO31694.1"/>
    </source>
</evidence>
<evidence type="ECO:0000256" key="2">
    <source>
        <dbReference type="ARBA" id="ARBA00022737"/>
    </source>
</evidence>
<organism evidence="5 6">
    <name type="scientific">Reticulomyxa filosa</name>
    <dbReference type="NCBI Taxonomy" id="46433"/>
    <lineage>
        <taxon>Eukaryota</taxon>
        <taxon>Sar</taxon>
        <taxon>Rhizaria</taxon>
        <taxon>Retaria</taxon>
        <taxon>Foraminifera</taxon>
        <taxon>Monothalamids</taxon>
        <taxon>Reticulomyxidae</taxon>
        <taxon>Reticulomyxa</taxon>
    </lineage>
</organism>
<evidence type="ECO:0000256" key="1">
    <source>
        <dbReference type="ARBA" id="ARBA00022574"/>
    </source>
</evidence>
<dbReference type="SUPFAM" id="SSF50978">
    <property type="entry name" value="WD40 repeat-like"/>
    <property type="match status" value="1"/>
</dbReference>
<accession>X6P0T8</accession>
<protein>
    <submittedName>
        <fullName evidence="5">G-protein beta WD-40 repeats containing protein</fullName>
    </submittedName>
</protein>
<feature type="repeat" description="WD" evidence="3">
    <location>
        <begin position="121"/>
        <end position="168"/>
    </location>
</feature>
<reference evidence="5 6" key="1">
    <citation type="journal article" date="2013" name="Curr. Biol.">
        <title>The Genome of the Foraminiferan Reticulomyxa filosa.</title>
        <authorList>
            <person name="Glockner G."/>
            <person name="Hulsmann N."/>
            <person name="Schleicher M."/>
            <person name="Noegel A.A."/>
            <person name="Eichinger L."/>
            <person name="Gallinger C."/>
            <person name="Pawlowski J."/>
            <person name="Sierra R."/>
            <person name="Euteneuer U."/>
            <person name="Pillet L."/>
            <person name="Moustafa A."/>
            <person name="Platzer M."/>
            <person name="Groth M."/>
            <person name="Szafranski K."/>
            <person name="Schliwa M."/>
        </authorList>
    </citation>
    <scope>NUCLEOTIDE SEQUENCE [LARGE SCALE GENOMIC DNA]</scope>
</reference>
<dbReference type="PROSITE" id="PS00678">
    <property type="entry name" value="WD_REPEATS_1"/>
    <property type="match status" value="4"/>
</dbReference>
<name>X6P0T8_RETFI</name>
<sequence>MTTPTRSTLVSFILLFEKAVFIQLEQEEEIQIVIQYWIRILNIKLGWIHNFDKLVVKYATIVMLESFYSTSKLLKTFTEHTNWVNSIDYSILAGNQFICSGSDDKTVRLWDIDNNKQIQLFNEHSAQVICVKFSQYHYYNNRRNVICSSSYDKTIRFWDIKNNQQLEIFNEHNNCICGIEFSPFNGGRYLCFGSFNNTICLWDVETSKSLHIFNGHTHYVWCVDISPLQSNNGDDNKSNGIGIIGGNGYTICSGSYDETICIWDIETTKQFLAFKEHKDYVRSVKYGSHDLGNTILSGSRDKSVRLWDIRSGKQIQVFNGHTGSVRAVEYSSFVVNNTEVSGYSNVICSGSMDNTIRFWDIRSEKKELYVIKGDEKDDGISCLKFLQLKKNKKVNYNRGCGIYLCYGSCKGQIHIWG</sequence>
<keyword evidence="6" id="KW-1185">Reference proteome</keyword>
<feature type="chain" id="PRO_5004975644" evidence="4">
    <location>
        <begin position="22"/>
        <end position="417"/>
    </location>
</feature>
<feature type="repeat" description="WD" evidence="3">
    <location>
        <begin position="77"/>
        <end position="120"/>
    </location>
</feature>
<dbReference type="PRINTS" id="PR00320">
    <property type="entry name" value="GPROTEINBRPT"/>
</dbReference>
<dbReference type="AlphaFoldDB" id="X6P0T8"/>
<dbReference type="SMART" id="SM00320">
    <property type="entry name" value="WD40"/>
    <property type="match status" value="6"/>
</dbReference>